<keyword evidence="2" id="KW-1185">Reference proteome</keyword>
<gene>
    <name evidence="1" type="ORF">BSTAB16_0758</name>
</gene>
<dbReference type="RefSeq" id="WP_122166193.1">
    <property type="nucleotide sequence ID" value="NZ_LR025742.1"/>
</dbReference>
<dbReference type="Proteomes" id="UP000268684">
    <property type="component" value="Chromosome I"/>
</dbReference>
<name>A0AAJ5N3P9_9BURK</name>
<dbReference type="AlphaFoldDB" id="A0AAJ5N3P9"/>
<reference evidence="1 2" key="1">
    <citation type="submission" date="2017-11" db="EMBL/GenBank/DDBJ databases">
        <authorList>
            <person name="Seth-Smith MB H."/>
        </authorList>
    </citation>
    <scope>NUCLEOTIDE SEQUENCE [LARGE SCALE GENOMIC DNA]</scope>
    <source>
        <strain evidence="1">E</strain>
    </source>
</reference>
<dbReference type="EMBL" id="LR025742">
    <property type="protein sequence ID" value="VBB10651.1"/>
    <property type="molecule type" value="Genomic_DNA"/>
</dbReference>
<evidence type="ECO:0000313" key="1">
    <source>
        <dbReference type="EMBL" id="VBB10651.1"/>
    </source>
</evidence>
<protein>
    <submittedName>
        <fullName evidence="1">Uncharacterized protein</fullName>
    </submittedName>
</protein>
<proteinExistence type="predicted"/>
<evidence type="ECO:0000313" key="2">
    <source>
        <dbReference type="Proteomes" id="UP000268684"/>
    </source>
</evidence>
<accession>A0AAJ5N3P9</accession>
<organism evidence="1 2">
    <name type="scientific">Burkholderia stabilis</name>
    <dbReference type="NCBI Taxonomy" id="95485"/>
    <lineage>
        <taxon>Bacteria</taxon>
        <taxon>Pseudomonadati</taxon>
        <taxon>Pseudomonadota</taxon>
        <taxon>Betaproteobacteria</taxon>
        <taxon>Burkholderiales</taxon>
        <taxon>Burkholderiaceae</taxon>
        <taxon>Burkholderia</taxon>
        <taxon>Burkholderia cepacia complex</taxon>
    </lineage>
</organism>
<sequence>MSGDWIKMCADLSEDPIVIAIAARLGVDEFSVVGRLHRIWSWADRHLEDGLALGITPEWIDQFVRLDGFSTALIEVGWLYRFDKESVIDLQQSLIDSAPETFIDSSLSFIDSYRNLIDSRDEGGLGGVVFPRFFRFLTGKTTTKTKTKTNPTPTCAREIDNAIDKATDKGIDNEIDKASVQIDKDESFASFWKLYPRKDAKVQARKAFVKLAPSAELLERILDALDRFKRCDQWLREDGKFIPFASTWLNQRRWEDESTQGMRPQPQYQRMTADERRRAISDANAAAFLAGIPTNDPNVIDMEH</sequence>
<dbReference type="GeneID" id="71053249"/>